<dbReference type="CDD" id="cd00051">
    <property type="entry name" value="EFh"/>
    <property type="match status" value="1"/>
</dbReference>
<feature type="domain" description="EF-hand" evidence="3">
    <location>
        <begin position="160"/>
        <end position="195"/>
    </location>
</feature>
<dbReference type="InterPro" id="IPR011992">
    <property type="entry name" value="EF-hand-dom_pair"/>
</dbReference>
<dbReference type="EMBL" id="JAWDGP010000451">
    <property type="protein sequence ID" value="KAK3800521.1"/>
    <property type="molecule type" value="Genomic_DNA"/>
</dbReference>
<dbReference type="Pfam" id="PF13499">
    <property type="entry name" value="EF-hand_7"/>
    <property type="match status" value="1"/>
</dbReference>
<evidence type="ECO:0000313" key="5">
    <source>
        <dbReference type="Proteomes" id="UP001283361"/>
    </source>
</evidence>
<keyword evidence="1" id="KW-0479">Metal-binding</keyword>
<evidence type="ECO:0000256" key="2">
    <source>
        <dbReference type="ARBA" id="ARBA00022737"/>
    </source>
</evidence>
<keyword evidence="2" id="KW-0677">Repeat</keyword>
<reference evidence="4" key="1">
    <citation type="journal article" date="2023" name="G3 (Bethesda)">
        <title>A reference genome for the long-term kleptoplast-retaining sea slug Elysia crispata morphotype clarki.</title>
        <authorList>
            <person name="Eastman K.E."/>
            <person name="Pendleton A.L."/>
            <person name="Shaikh M.A."/>
            <person name="Suttiyut T."/>
            <person name="Ogas R."/>
            <person name="Tomko P."/>
            <person name="Gavelis G."/>
            <person name="Widhalm J.R."/>
            <person name="Wisecaver J.H."/>
        </authorList>
    </citation>
    <scope>NUCLEOTIDE SEQUENCE</scope>
    <source>
        <strain evidence="4">ECLA1</strain>
    </source>
</reference>
<dbReference type="SMART" id="SM00054">
    <property type="entry name" value="EFh"/>
    <property type="match status" value="2"/>
</dbReference>
<evidence type="ECO:0000259" key="3">
    <source>
        <dbReference type="PROSITE" id="PS50222"/>
    </source>
</evidence>
<dbReference type="Proteomes" id="UP001283361">
    <property type="component" value="Unassembled WGS sequence"/>
</dbReference>
<keyword evidence="5" id="KW-1185">Reference proteome</keyword>
<dbReference type="AlphaFoldDB" id="A0AAE1EAQ3"/>
<organism evidence="4 5">
    <name type="scientific">Elysia crispata</name>
    <name type="common">lettuce slug</name>
    <dbReference type="NCBI Taxonomy" id="231223"/>
    <lineage>
        <taxon>Eukaryota</taxon>
        <taxon>Metazoa</taxon>
        <taxon>Spiralia</taxon>
        <taxon>Lophotrochozoa</taxon>
        <taxon>Mollusca</taxon>
        <taxon>Gastropoda</taxon>
        <taxon>Heterobranchia</taxon>
        <taxon>Euthyneura</taxon>
        <taxon>Panpulmonata</taxon>
        <taxon>Sacoglossa</taxon>
        <taxon>Placobranchoidea</taxon>
        <taxon>Plakobranchidae</taxon>
        <taxon>Elysia</taxon>
    </lineage>
</organism>
<name>A0AAE1EAQ3_9GAST</name>
<dbReference type="PANTHER" id="PTHR45942">
    <property type="entry name" value="PROTEIN PHOSPATASE 3 REGULATORY SUBUNIT B ALPHA ISOFORM TYPE 1"/>
    <property type="match status" value="1"/>
</dbReference>
<evidence type="ECO:0000256" key="1">
    <source>
        <dbReference type="ARBA" id="ARBA00022723"/>
    </source>
</evidence>
<dbReference type="GO" id="GO:0005509">
    <property type="term" value="F:calcium ion binding"/>
    <property type="evidence" value="ECO:0007669"/>
    <property type="project" value="InterPro"/>
</dbReference>
<protein>
    <recommendedName>
        <fullName evidence="3">EF-hand domain-containing protein</fullName>
    </recommendedName>
</protein>
<gene>
    <name evidence="4" type="ORF">RRG08_048726</name>
</gene>
<dbReference type="SUPFAM" id="SSF47473">
    <property type="entry name" value="EF-hand"/>
    <property type="match status" value="1"/>
</dbReference>
<evidence type="ECO:0000313" key="4">
    <source>
        <dbReference type="EMBL" id="KAK3800521.1"/>
    </source>
</evidence>
<proteinExistence type="predicted"/>
<comment type="caution">
    <text evidence="4">The sequence shown here is derived from an EMBL/GenBank/DDBJ whole genome shotgun (WGS) entry which is preliminary data.</text>
</comment>
<dbReference type="InterPro" id="IPR002048">
    <property type="entry name" value="EF_hand_dom"/>
</dbReference>
<accession>A0AAE1EAQ3</accession>
<dbReference type="PROSITE" id="PS50222">
    <property type="entry name" value="EF_HAND_2"/>
    <property type="match status" value="1"/>
</dbReference>
<sequence length="256" mass="29943">MKQRKTFLSLQTTLTIMSTFNELRKKTNAMAQEISSFTDVKKSLVINVIHYAKQLPRPGNPDYIDELIFTAQMDTRFGITSKFHIQLIFEAVRDKTSKHVRIEDFVKMVCIFYSKNLSVKVDFVFSVYDYGGDGEIQMHEMHMLLKTTIVSVGDEEPEEQLKELIDIVIGLMDTHQDGKISLEEFRDYVRNDILYIEMLGPVLPLDHVMERFMDILKHRTPHAVRDYFCNERSICLHEPFQKSLLNDLYPIPLEMP</sequence>
<dbReference type="Gene3D" id="1.10.238.10">
    <property type="entry name" value="EF-hand"/>
    <property type="match status" value="1"/>
</dbReference>